<dbReference type="VEuPathDB" id="FungiDB:GMDG_00668"/>
<protein>
    <submittedName>
        <fullName evidence="3">Uncharacterized protein</fullName>
    </submittedName>
</protein>
<dbReference type="EMBL" id="KV441386">
    <property type="protein sequence ID" value="OAF63090.1"/>
    <property type="molecule type" value="Genomic_DNA"/>
</dbReference>
<dbReference type="Proteomes" id="UP000077154">
    <property type="component" value="Unassembled WGS sequence"/>
</dbReference>
<dbReference type="AlphaFoldDB" id="A0A177AMP9"/>
<gene>
    <name evidence="3" type="ORF">VC83_00596</name>
</gene>
<keyword evidence="1" id="KW-0175">Coiled coil</keyword>
<dbReference type="GeneID" id="36283690"/>
<feature type="region of interest" description="Disordered" evidence="2">
    <location>
        <begin position="109"/>
        <end position="148"/>
    </location>
</feature>
<sequence length="469" mass="49734">MASSASTPNILTGLSHCRSLSNSVQTSSRSTAPQAWSDENYDSGSFQQHFGDAHGNIISTPVATTTTFPFGRNVAQSHSSEELVTPRQLKAHLRSLTPLQRIDTNITYSGRTTLGTGSPQKQENGGAMPTLTGTKGPAQTAPARGLTGWFSNTCTPSIESSDLSTPTTVSAAGKLRNMSIPVAPTASATKSKFSFFSPKPAQPATPTAYDDDDDILLNLSLSTALTPTPHDPFSPASSKNLHTSALTLLATFQSALRAGTTQIRDLRAEAAARAEERDAADTRTQHLKAQLADMAARVAEQEGTLKSILGELVEERRRGAEERERSSKGEATEGAGVVLDQKVPDRRSGSSEDLGVGGWKGAEESDAESAVESVWSRCGSPDGNRTSRTSGGSAVTSASSAREPLRRGGGKEEVVVVRRCDHCEGKAASAAWVAVRDLREENKELKREAGVLREAMDEVIEMVSVVGLR</sequence>
<reference evidence="3" key="1">
    <citation type="submission" date="2016-03" db="EMBL/GenBank/DDBJ databases">
        <title>Updated assembly of Pseudogymnoascus destructans, the fungus causing white-nose syndrome of bats.</title>
        <authorList>
            <person name="Palmer J.M."/>
            <person name="Drees K.P."/>
            <person name="Foster J.T."/>
            <person name="Lindner D.L."/>
        </authorList>
    </citation>
    <scope>NUCLEOTIDE SEQUENCE [LARGE SCALE GENOMIC DNA]</scope>
    <source>
        <strain evidence="3">20631-21</strain>
    </source>
</reference>
<dbReference type="OrthoDB" id="5377009at2759"/>
<dbReference type="eggNOG" id="ENOG502SCZX">
    <property type="taxonomic scope" value="Eukaryota"/>
</dbReference>
<evidence type="ECO:0000256" key="1">
    <source>
        <dbReference type="SAM" id="Coils"/>
    </source>
</evidence>
<feature type="compositionally biased region" description="Polar residues" evidence="2">
    <location>
        <begin position="109"/>
        <end position="123"/>
    </location>
</feature>
<organism evidence="3">
    <name type="scientific">Pseudogymnoascus destructans</name>
    <dbReference type="NCBI Taxonomy" id="655981"/>
    <lineage>
        <taxon>Eukaryota</taxon>
        <taxon>Fungi</taxon>
        <taxon>Dikarya</taxon>
        <taxon>Ascomycota</taxon>
        <taxon>Pezizomycotina</taxon>
        <taxon>Leotiomycetes</taxon>
        <taxon>Thelebolales</taxon>
        <taxon>Thelebolaceae</taxon>
        <taxon>Pseudogymnoascus</taxon>
    </lineage>
</organism>
<evidence type="ECO:0000313" key="3">
    <source>
        <dbReference type="EMBL" id="OAF63090.1"/>
    </source>
</evidence>
<evidence type="ECO:0000256" key="2">
    <source>
        <dbReference type="SAM" id="MobiDB-lite"/>
    </source>
</evidence>
<accession>A0A177AMP9</accession>
<feature type="compositionally biased region" description="Low complexity" evidence="2">
    <location>
        <begin position="386"/>
        <end position="402"/>
    </location>
</feature>
<dbReference type="RefSeq" id="XP_024328360.1">
    <property type="nucleotide sequence ID" value="XM_024464285.1"/>
</dbReference>
<name>A0A177AMP9_9PEZI</name>
<proteinExistence type="predicted"/>
<feature type="region of interest" description="Disordered" evidence="2">
    <location>
        <begin position="316"/>
        <end position="411"/>
    </location>
</feature>
<feature type="coiled-coil region" evidence="1">
    <location>
        <begin position="435"/>
        <end position="462"/>
    </location>
</feature>
<feature type="compositionally biased region" description="Basic and acidic residues" evidence="2">
    <location>
        <begin position="316"/>
        <end position="331"/>
    </location>
</feature>